<accession>A0ABR4JQG2</accession>
<sequence>MRRDVEPVSTILAVILAVYLGINKTLRWPDSLLSAAESLNDPRIVRKDSRRCYLYSRKDGVVRCEFVEGHAAEAVNKGIGVAEMEMFENSSHVRHAVEDQESYWGAIARL</sequence>
<evidence type="ECO:0000313" key="2">
    <source>
        <dbReference type="Proteomes" id="UP001610444"/>
    </source>
</evidence>
<comment type="caution">
    <text evidence="1">The sequence shown here is derived from an EMBL/GenBank/DDBJ whole genome shotgun (WGS) entry which is preliminary data.</text>
</comment>
<dbReference type="RefSeq" id="XP_070894981.1">
    <property type="nucleotide sequence ID" value="XM_071046742.1"/>
</dbReference>
<evidence type="ECO:0000313" key="1">
    <source>
        <dbReference type="EMBL" id="KAL2842266.1"/>
    </source>
</evidence>
<dbReference type="Proteomes" id="UP001610444">
    <property type="component" value="Unassembled WGS sequence"/>
</dbReference>
<proteinExistence type="predicted"/>
<dbReference type="InterPro" id="IPR008547">
    <property type="entry name" value="DUF829_TMEM53"/>
</dbReference>
<reference evidence="1 2" key="1">
    <citation type="submission" date="2024-07" db="EMBL/GenBank/DDBJ databases">
        <title>Section-level genome sequencing and comparative genomics of Aspergillus sections Usti and Cavernicolus.</title>
        <authorList>
            <consortium name="Lawrence Berkeley National Laboratory"/>
            <person name="Nybo J.L."/>
            <person name="Vesth T.C."/>
            <person name="Theobald S."/>
            <person name="Frisvad J.C."/>
            <person name="Larsen T.O."/>
            <person name="Kjaerboelling I."/>
            <person name="Rothschild-Mancinelli K."/>
            <person name="Lyhne E.K."/>
            <person name="Kogle M.E."/>
            <person name="Barry K."/>
            <person name="Clum A."/>
            <person name="Na H."/>
            <person name="Ledsgaard L."/>
            <person name="Lin J."/>
            <person name="Lipzen A."/>
            <person name="Kuo A."/>
            <person name="Riley R."/>
            <person name="Mondo S."/>
            <person name="LaButti K."/>
            <person name="Haridas S."/>
            <person name="Pangalinan J."/>
            <person name="Salamov A.A."/>
            <person name="Simmons B.A."/>
            <person name="Magnuson J.K."/>
            <person name="Chen J."/>
            <person name="Drula E."/>
            <person name="Henrissat B."/>
            <person name="Wiebenga A."/>
            <person name="Lubbers R.J."/>
            <person name="Gomes A.C."/>
            <person name="Macurrencykelacurrency M.R."/>
            <person name="Stajich J."/>
            <person name="Grigoriev I.V."/>
            <person name="Mortensen U.H."/>
            <person name="De vries R.P."/>
            <person name="Baker S.E."/>
            <person name="Andersen M.R."/>
        </authorList>
    </citation>
    <scope>NUCLEOTIDE SEQUENCE [LARGE SCALE GENOMIC DNA]</scope>
    <source>
        <strain evidence="1 2">CBS 756.74</strain>
    </source>
</reference>
<dbReference type="Pfam" id="PF05705">
    <property type="entry name" value="DUF829"/>
    <property type="match status" value="1"/>
</dbReference>
<dbReference type="EMBL" id="JBFXLR010000052">
    <property type="protein sequence ID" value="KAL2842266.1"/>
    <property type="molecule type" value="Genomic_DNA"/>
</dbReference>
<keyword evidence="2" id="KW-1185">Reference proteome</keyword>
<organism evidence="1 2">
    <name type="scientific">Aspergillus pseudodeflectus</name>
    <dbReference type="NCBI Taxonomy" id="176178"/>
    <lineage>
        <taxon>Eukaryota</taxon>
        <taxon>Fungi</taxon>
        <taxon>Dikarya</taxon>
        <taxon>Ascomycota</taxon>
        <taxon>Pezizomycotina</taxon>
        <taxon>Eurotiomycetes</taxon>
        <taxon>Eurotiomycetidae</taxon>
        <taxon>Eurotiales</taxon>
        <taxon>Aspergillaceae</taxon>
        <taxon>Aspergillus</taxon>
        <taxon>Aspergillus subgen. Nidulantes</taxon>
    </lineage>
</organism>
<gene>
    <name evidence="1" type="ORF">BJX68DRAFT_270713</name>
</gene>
<protein>
    <submittedName>
        <fullName evidence="1">Uncharacterized protein</fullName>
    </submittedName>
</protein>
<name>A0ABR4JQG2_9EURO</name>
<dbReference type="GeneID" id="98161906"/>